<sequence length="114" mass="11841">MTSAKEAAEARAAVADREHLRAALESERQGYVSRGLTKRAKQVEEQLKKLPSLDAPAEKVELQGDQQPSTTRKGSPRGAVKPSDTSAADPEVKGDAAGTVEGGDADDAAGKAEA</sequence>
<evidence type="ECO:0000256" key="1">
    <source>
        <dbReference type="SAM" id="MobiDB-lite"/>
    </source>
</evidence>
<accession>A0A542ZDV8</accession>
<feature type="region of interest" description="Disordered" evidence="1">
    <location>
        <begin position="48"/>
        <end position="114"/>
    </location>
</feature>
<name>A0A542ZDV8_RARFA</name>
<dbReference type="EMBL" id="VFOS01000003">
    <property type="protein sequence ID" value="TQL58534.1"/>
    <property type="molecule type" value="Genomic_DNA"/>
</dbReference>
<protein>
    <submittedName>
        <fullName evidence="2">Uncharacterized protein</fullName>
    </submittedName>
</protein>
<gene>
    <name evidence="2" type="ORF">FB461_1949</name>
</gene>
<reference evidence="2 3" key="1">
    <citation type="submission" date="2019-06" db="EMBL/GenBank/DDBJ databases">
        <title>Sequencing the genomes of 1000 actinobacteria strains.</title>
        <authorList>
            <person name="Klenk H.-P."/>
        </authorList>
    </citation>
    <scope>NUCLEOTIDE SEQUENCE [LARGE SCALE GENOMIC DNA]</scope>
    <source>
        <strain evidence="2 3">DSM 4813</strain>
    </source>
</reference>
<organism evidence="2 3">
    <name type="scientific">Rarobacter faecitabidus</name>
    <dbReference type="NCBI Taxonomy" id="13243"/>
    <lineage>
        <taxon>Bacteria</taxon>
        <taxon>Bacillati</taxon>
        <taxon>Actinomycetota</taxon>
        <taxon>Actinomycetes</taxon>
        <taxon>Micrococcales</taxon>
        <taxon>Rarobacteraceae</taxon>
        <taxon>Rarobacter</taxon>
    </lineage>
</organism>
<dbReference type="AlphaFoldDB" id="A0A542ZDV8"/>
<evidence type="ECO:0000313" key="3">
    <source>
        <dbReference type="Proteomes" id="UP000315389"/>
    </source>
</evidence>
<proteinExistence type="predicted"/>
<keyword evidence="3" id="KW-1185">Reference proteome</keyword>
<dbReference type="RefSeq" id="WP_142121514.1">
    <property type="nucleotide sequence ID" value="NZ_BAAASV010000002.1"/>
</dbReference>
<dbReference type="Proteomes" id="UP000315389">
    <property type="component" value="Unassembled WGS sequence"/>
</dbReference>
<feature type="compositionally biased region" description="Polar residues" evidence="1">
    <location>
        <begin position="64"/>
        <end position="73"/>
    </location>
</feature>
<evidence type="ECO:0000313" key="2">
    <source>
        <dbReference type="EMBL" id="TQL58534.1"/>
    </source>
</evidence>
<comment type="caution">
    <text evidence="2">The sequence shown here is derived from an EMBL/GenBank/DDBJ whole genome shotgun (WGS) entry which is preliminary data.</text>
</comment>